<dbReference type="Proteomes" id="UP001295684">
    <property type="component" value="Unassembled WGS sequence"/>
</dbReference>
<feature type="coiled-coil region" evidence="1">
    <location>
        <begin position="177"/>
        <end position="225"/>
    </location>
</feature>
<name>A0AAD1U826_EUPCR</name>
<accession>A0AAD1U826</accession>
<reference evidence="2" key="1">
    <citation type="submission" date="2023-07" db="EMBL/GenBank/DDBJ databases">
        <authorList>
            <consortium name="AG Swart"/>
            <person name="Singh M."/>
            <person name="Singh A."/>
            <person name="Seah K."/>
            <person name="Emmerich C."/>
        </authorList>
    </citation>
    <scope>NUCLEOTIDE SEQUENCE</scope>
    <source>
        <strain evidence="2">DP1</strain>
    </source>
</reference>
<gene>
    <name evidence="2" type="ORF">ECRASSUSDP1_LOCUS5171</name>
</gene>
<organism evidence="2 3">
    <name type="scientific">Euplotes crassus</name>
    <dbReference type="NCBI Taxonomy" id="5936"/>
    <lineage>
        <taxon>Eukaryota</taxon>
        <taxon>Sar</taxon>
        <taxon>Alveolata</taxon>
        <taxon>Ciliophora</taxon>
        <taxon>Intramacronucleata</taxon>
        <taxon>Spirotrichea</taxon>
        <taxon>Hypotrichia</taxon>
        <taxon>Euplotida</taxon>
        <taxon>Euplotidae</taxon>
        <taxon>Moneuplotes</taxon>
    </lineage>
</organism>
<keyword evidence="1" id="KW-0175">Coiled coil</keyword>
<evidence type="ECO:0000256" key="1">
    <source>
        <dbReference type="SAM" id="Coils"/>
    </source>
</evidence>
<evidence type="ECO:0000313" key="2">
    <source>
        <dbReference type="EMBL" id="CAI2363831.1"/>
    </source>
</evidence>
<proteinExistence type="predicted"/>
<sequence>MYYLSQHCLGNCGKVATVYVPYSPRVACATCFERIKQNQSDLKGFDIGQAQNDLSKAKELIVHHLLPQIFTQEHDQLLNSMIKLCFESEYFRAEQMVADCTIFLQKITSEVAQHKGVLKKKAINIGGRVSRGNTKDHSHEELKEAQVREIEGTKKEYNTQHKHQQKSESISDKGMNIEDLKQKYDHELQALKNTKAKESKYQAGIDKMKNELKSTEADLEIIRNQKIAQQISLVDLEKKIYALFHKNSHIPKLRDLNSECTDLNASLEQTIQETLLEQLNTIIHTTLDDPPNLTADSELRLDFSKGTARNIMKRLSGLSLPKLKTIALGNLSSYPHPKDIDAFITKSIPDGIETFTLDCPKDFLPSVLKVSKKVKRKINLRIFGLSQQELIDVIAAFKHCQSISLSSSVVEINSELNFEDKLDGSAFTSLDLGYIGYKYTGNWKENPIKFHHIMSGLYKASNIPKTLKSLDLNYCGISKPHALLLLHEIGFNDLKITIHFT</sequence>
<keyword evidence="3" id="KW-1185">Reference proteome</keyword>
<evidence type="ECO:0000313" key="3">
    <source>
        <dbReference type="Proteomes" id="UP001295684"/>
    </source>
</evidence>
<dbReference type="AlphaFoldDB" id="A0AAD1U826"/>
<comment type="caution">
    <text evidence="2">The sequence shown here is derived from an EMBL/GenBank/DDBJ whole genome shotgun (WGS) entry which is preliminary data.</text>
</comment>
<dbReference type="EMBL" id="CAMPGE010004981">
    <property type="protein sequence ID" value="CAI2363831.1"/>
    <property type="molecule type" value="Genomic_DNA"/>
</dbReference>
<protein>
    <submittedName>
        <fullName evidence="2">Uncharacterized protein</fullName>
    </submittedName>
</protein>